<dbReference type="InterPro" id="IPR016193">
    <property type="entry name" value="Cytidine_deaminase-like"/>
</dbReference>
<accession>A0A1H9BGH1</accession>
<organism evidence="4 5">
    <name type="scientific">Ectothiorhodospira magna</name>
    <dbReference type="NCBI Taxonomy" id="867345"/>
    <lineage>
        <taxon>Bacteria</taxon>
        <taxon>Pseudomonadati</taxon>
        <taxon>Pseudomonadota</taxon>
        <taxon>Gammaproteobacteria</taxon>
        <taxon>Chromatiales</taxon>
        <taxon>Ectothiorhodospiraceae</taxon>
        <taxon>Ectothiorhodospira</taxon>
    </lineage>
</organism>
<dbReference type="AlphaFoldDB" id="A0A1H9BGH1"/>
<dbReference type="OrthoDB" id="9802676at2"/>
<keyword evidence="2" id="KW-0862">Zinc</keyword>
<keyword evidence="5" id="KW-1185">Reference proteome</keyword>
<protein>
    <submittedName>
        <fullName evidence="4">tRNA(Arg) A34 adenosine deaminase TadA</fullName>
    </submittedName>
</protein>
<evidence type="ECO:0000256" key="1">
    <source>
        <dbReference type="ARBA" id="ARBA00022723"/>
    </source>
</evidence>
<dbReference type="RefSeq" id="WP_090205222.1">
    <property type="nucleotide sequence ID" value="NZ_FOFO01000009.1"/>
</dbReference>
<dbReference type="CDD" id="cd01285">
    <property type="entry name" value="nucleoside_deaminase"/>
    <property type="match status" value="1"/>
</dbReference>
<feature type="domain" description="CMP/dCMP-type deaminase" evidence="3">
    <location>
        <begin position="27"/>
        <end position="164"/>
    </location>
</feature>
<name>A0A1H9BGH1_9GAMM</name>
<evidence type="ECO:0000259" key="3">
    <source>
        <dbReference type="PROSITE" id="PS51747"/>
    </source>
</evidence>
<gene>
    <name evidence="4" type="ORF">SAMN05421693_1094</name>
</gene>
<evidence type="ECO:0000313" key="5">
    <source>
        <dbReference type="Proteomes" id="UP000199496"/>
    </source>
</evidence>
<sequence>MALPQLTFDLPDWLQRQLQDQPAPVLTSPAAQVQFAIALSRQNVTHHTGGPFGAAVFDETGTLVAPGVNLVVSQGCSILHGEMVALALAQQVVGRHDLSEGGRHRYRLAVSAEPCAMCLGALPWSGIRELVYGALDQDVRAIGFDEGDKPAHWQQALERRGIQVTGGVLREEAVAVLHQYRAAGGQVY</sequence>
<dbReference type="PANTHER" id="PTHR11079:SF161">
    <property type="entry name" value="CMP_DCMP-TYPE DEAMINASE DOMAIN-CONTAINING PROTEIN"/>
    <property type="match status" value="1"/>
</dbReference>
<dbReference type="GO" id="GO:0008270">
    <property type="term" value="F:zinc ion binding"/>
    <property type="evidence" value="ECO:0007669"/>
    <property type="project" value="InterPro"/>
</dbReference>
<dbReference type="PROSITE" id="PS00903">
    <property type="entry name" value="CYT_DCMP_DEAMINASES_1"/>
    <property type="match status" value="1"/>
</dbReference>
<dbReference type="Gene3D" id="3.40.140.10">
    <property type="entry name" value="Cytidine Deaminase, domain 2"/>
    <property type="match status" value="1"/>
</dbReference>
<keyword evidence="1" id="KW-0479">Metal-binding</keyword>
<evidence type="ECO:0000313" key="4">
    <source>
        <dbReference type="EMBL" id="SEP87959.1"/>
    </source>
</evidence>
<evidence type="ECO:0000256" key="2">
    <source>
        <dbReference type="ARBA" id="ARBA00022833"/>
    </source>
</evidence>
<proteinExistence type="predicted"/>
<reference evidence="4 5" key="1">
    <citation type="submission" date="2016-10" db="EMBL/GenBank/DDBJ databases">
        <authorList>
            <person name="de Groot N.N."/>
        </authorList>
    </citation>
    <scope>NUCLEOTIDE SEQUENCE [LARGE SCALE GENOMIC DNA]</scope>
    <source>
        <strain evidence="4 5">B7-7</strain>
    </source>
</reference>
<dbReference type="InterPro" id="IPR016192">
    <property type="entry name" value="APOBEC/CMP_deaminase_Zn-bd"/>
</dbReference>
<dbReference type="STRING" id="867345.SAMN05421693_1094"/>
<dbReference type="PROSITE" id="PS51747">
    <property type="entry name" value="CYT_DCMP_DEAMINASES_2"/>
    <property type="match status" value="1"/>
</dbReference>
<dbReference type="EMBL" id="FOFO01000009">
    <property type="protein sequence ID" value="SEP87959.1"/>
    <property type="molecule type" value="Genomic_DNA"/>
</dbReference>
<dbReference type="GO" id="GO:0047974">
    <property type="term" value="F:guanosine deaminase activity"/>
    <property type="evidence" value="ECO:0007669"/>
    <property type="project" value="TreeGrafter"/>
</dbReference>
<dbReference type="InterPro" id="IPR002125">
    <property type="entry name" value="CMP_dCMP_dom"/>
</dbReference>
<dbReference type="Proteomes" id="UP000199496">
    <property type="component" value="Unassembled WGS sequence"/>
</dbReference>
<dbReference type="GO" id="GO:0006152">
    <property type="term" value="P:purine nucleoside catabolic process"/>
    <property type="evidence" value="ECO:0007669"/>
    <property type="project" value="TreeGrafter"/>
</dbReference>
<dbReference type="PANTHER" id="PTHR11079">
    <property type="entry name" value="CYTOSINE DEAMINASE FAMILY MEMBER"/>
    <property type="match status" value="1"/>
</dbReference>
<dbReference type="Pfam" id="PF00383">
    <property type="entry name" value="dCMP_cyt_deam_1"/>
    <property type="match status" value="1"/>
</dbReference>
<dbReference type="SUPFAM" id="SSF53927">
    <property type="entry name" value="Cytidine deaminase-like"/>
    <property type="match status" value="1"/>
</dbReference>